<dbReference type="EMBL" id="KL363223">
    <property type="protein sequence ID" value="KFD52849.1"/>
    <property type="molecule type" value="Genomic_DNA"/>
</dbReference>
<accession>A0A085MUB8</accession>
<gene>
    <name evidence="1" type="ORF">M513_06340</name>
    <name evidence="2" type="ORF">M514_06340</name>
</gene>
<organism evidence="2">
    <name type="scientific">Trichuris suis</name>
    <name type="common">pig whipworm</name>
    <dbReference type="NCBI Taxonomy" id="68888"/>
    <lineage>
        <taxon>Eukaryota</taxon>
        <taxon>Metazoa</taxon>
        <taxon>Ecdysozoa</taxon>
        <taxon>Nematoda</taxon>
        <taxon>Enoplea</taxon>
        <taxon>Dorylaimia</taxon>
        <taxon>Trichinellida</taxon>
        <taxon>Trichuridae</taxon>
        <taxon>Trichuris</taxon>
    </lineage>
</organism>
<evidence type="ECO:0000313" key="2">
    <source>
        <dbReference type="EMBL" id="KFD60814.1"/>
    </source>
</evidence>
<dbReference type="AlphaFoldDB" id="A0A085MUB8"/>
<evidence type="ECO:0000313" key="3">
    <source>
        <dbReference type="Proteomes" id="UP000030764"/>
    </source>
</evidence>
<evidence type="ECO:0000313" key="1">
    <source>
        <dbReference type="EMBL" id="KFD52849.1"/>
    </source>
</evidence>
<sequence length="182" mass="20858">MVMGKYYLCNFGSSTPRTLNRQYIIVTSVILLIYTLKTGEDSTRKLRLRNLFNAITGRFRNNKIIYSTWSSLVRLDNKHWSTAFKTLDGAPLFNCGRKFSSPSSLSSTSVISMSPSGVECCNPLVNRSSRWEFETPSRSWRSTSANFSKFAAFSNLAYMDRRLKIFKSTMKFGIGFRQTRCE</sequence>
<dbReference type="Proteomes" id="UP000030764">
    <property type="component" value="Unassembled WGS sequence"/>
</dbReference>
<proteinExistence type="predicted"/>
<keyword evidence="3" id="KW-1185">Reference proteome</keyword>
<name>A0A085MUB8_9BILA</name>
<dbReference type="EMBL" id="KL367646">
    <property type="protein sequence ID" value="KFD60814.1"/>
    <property type="molecule type" value="Genomic_DNA"/>
</dbReference>
<dbReference type="Proteomes" id="UP000030758">
    <property type="component" value="Unassembled WGS sequence"/>
</dbReference>
<protein>
    <submittedName>
        <fullName evidence="2">Uncharacterized protein</fullName>
    </submittedName>
</protein>
<reference evidence="2 3" key="1">
    <citation type="journal article" date="2014" name="Nat. Genet.">
        <title>Genome and transcriptome of the porcine whipworm Trichuris suis.</title>
        <authorList>
            <person name="Jex A.R."/>
            <person name="Nejsum P."/>
            <person name="Schwarz E.M."/>
            <person name="Hu L."/>
            <person name="Young N.D."/>
            <person name="Hall R.S."/>
            <person name="Korhonen P.K."/>
            <person name="Liao S."/>
            <person name="Thamsborg S."/>
            <person name="Xia J."/>
            <person name="Xu P."/>
            <person name="Wang S."/>
            <person name="Scheerlinck J.P."/>
            <person name="Hofmann A."/>
            <person name="Sternberg P.W."/>
            <person name="Wang J."/>
            <person name="Gasser R.B."/>
        </authorList>
    </citation>
    <scope>NUCLEOTIDE SEQUENCE [LARGE SCALE GENOMIC DNA]</scope>
    <source>
        <strain evidence="2">DCEP-RM93F</strain>
        <strain evidence="1">DCEP-RM93M</strain>
    </source>
</reference>